<reference evidence="3 4" key="1">
    <citation type="submission" date="2018-04" db="EMBL/GenBank/DDBJ databases">
        <title>Genomic Encyclopedia of Archaeal and Bacterial Type Strains, Phase II (KMG-II): from individual species to whole genera.</title>
        <authorList>
            <person name="Goeker M."/>
        </authorList>
    </citation>
    <scope>NUCLEOTIDE SEQUENCE [LARGE SCALE GENOMIC DNA]</scope>
    <source>
        <strain evidence="3 4">DSM 28823</strain>
    </source>
</reference>
<name>A0A2T5C2W5_9BACT</name>
<accession>A0A2T5C2W5</accession>
<organism evidence="3 4">
    <name type="scientific">Mangrovibacterium marinum</name>
    <dbReference type="NCBI Taxonomy" id="1639118"/>
    <lineage>
        <taxon>Bacteria</taxon>
        <taxon>Pseudomonadati</taxon>
        <taxon>Bacteroidota</taxon>
        <taxon>Bacteroidia</taxon>
        <taxon>Marinilabiliales</taxon>
        <taxon>Prolixibacteraceae</taxon>
        <taxon>Mangrovibacterium</taxon>
    </lineage>
</organism>
<gene>
    <name evidence="3" type="ORF">C8N47_106149</name>
</gene>
<feature type="transmembrane region" description="Helical" evidence="2">
    <location>
        <begin position="21"/>
        <end position="41"/>
    </location>
</feature>
<evidence type="ECO:0000313" key="3">
    <source>
        <dbReference type="EMBL" id="PTN09049.1"/>
    </source>
</evidence>
<keyword evidence="4" id="KW-1185">Reference proteome</keyword>
<keyword evidence="2" id="KW-0472">Membrane</keyword>
<keyword evidence="1" id="KW-0175">Coiled coil</keyword>
<keyword evidence="2" id="KW-1133">Transmembrane helix</keyword>
<comment type="caution">
    <text evidence="3">The sequence shown here is derived from an EMBL/GenBank/DDBJ whole genome shotgun (WGS) entry which is preliminary data.</text>
</comment>
<feature type="coiled-coil region" evidence="1">
    <location>
        <begin position="124"/>
        <end position="182"/>
    </location>
</feature>
<dbReference type="OrthoDB" id="1115172at2"/>
<dbReference type="Proteomes" id="UP000243525">
    <property type="component" value="Unassembled WGS sequence"/>
</dbReference>
<feature type="coiled-coil region" evidence="1">
    <location>
        <begin position="43"/>
        <end position="77"/>
    </location>
</feature>
<evidence type="ECO:0000256" key="2">
    <source>
        <dbReference type="SAM" id="Phobius"/>
    </source>
</evidence>
<evidence type="ECO:0000313" key="4">
    <source>
        <dbReference type="Proteomes" id="UP000243525"/>
    </source>
</evidence>
<sequence length="305" mass="35359">MAELEKKKKFSMGSTDTERRKNLIVLFLGVILLVVVILFFMQRSEHKAIMQSLNMEKNQIQEELNQMVTHYDSLKTDNDTLNAALFVAQTKVKDLLLEVGQIKKASYDQISKYQEEVGSLRKIMRNYIVQVDSLNRRNQQLMEENQQVKQDYIAVESRNKALEQEKQQMEQRIQRAAMLEALNLQVVGINRKGKEVNNSSKAEQLMISFTLSKNVTAKRGAKDLYVRILRPDQILLVQSKSDLFRFEDLRIPYSAMRQVTYEGNQLPVNIYWDNTGFDPFMTGDYTIDIFADGNNIGTTTFSFKK</sequence>
<protein>
    <submittedName>
        <fullName evidence="3">Uncharacterized protein</fullName>
    </submittedName>
</protein>
<proteinExistence type="predicted"/>
<dbReference type="EMBL" id="QAAD01000006">
    <property type="protein sequence ID" value="PTN09049.1"/>
    <property type="molecule type" value="Genomic_DNA"/>
</dbReference>
<dbReference type="RefSeq" id="WP_107821959.1">
    <property type="nucleotide sequence ID" value="NZ_OY782574.1"/>
</dbReference>
<evidence type="ECO:0000256" key="1">
    <source>
        <dbReference type="SAM" id="Coils"/>
    </source>
</evidence>
<dbReference type="AlphaFoldDB" id="A0A2T5C2W5"/>
<keyword evidence="2" id="KW-0812">Transmembrane</keyword>